<reference evidence="12" key="1">
    <citation type="submission" date="2021-03" db="EMBL/GenBank/DDBJ databases">
        <authorList>
            <person name="Wang G."/>
        </authorList>
    </citation>
    <scope>NUCLEOTIDE SEQUENCE</scope>
    <source>
        <strain evidence="12">KCTC 12899</strain>
    </source>
</reference>
<dbReference type="PROSITE" id="PS51855">
    <property type="entry name" value="MGS"/>
    <property type="match status" value="1"/>
</dbReference>
<dbReference type="UniPathway" id="UPA00074">
    <property type="reaction ID" value="UER00133"/>
</dbReference>
<dbReference type="HAMAP" id="MF_00139">
    <property type="entry name" value="PurH"/>
    <property type="match status" value="1"/>
</dbReference>
<dbReference type="FunFam" id="3.40.50.1380:FF:000001">
    <property type="entry name" value="Bifunctional purine biosynthesis protein PurH"/>
    <property type="match status" value="1"/>
</dbReference>
<dbReference type="SUPFAM" id="SSF53927">
    <property type="entry name" value="Cytidine deaminase-like"/>
    <property type="match status" value="1"/>
</dbReference>
<evidence type="ECO:0000313" key="12">
    <source>
        <dbReference type="EMBL" id="MBO1321355.1"/>
    </source>
</evidence>
<comment type="catalytic activity">
    <reaction evidence="8 10">
        <text>(6R)-10-formyltetrahydrofolate + 5-amino-1-(5-phospho-beta-D-ribosyl)imidazole-4-carboxamide = 5-formamido-1-(5-phospho-D-ribosyl)imidazole-4-carboxamide + (6S)-5,6,7,8-tetrahydrofolate</text>
        <dbReference type="Rhea" id="RHEA:22192"/>
        <dbReference type="ChEBI" id="CHEBI:57453"/>
        <dbReference type="ChEBI" id="CHEBI:58467"/>
        <dbReference type="ChEBI" id="CHEBI:58475"/>
        <dbReference type="ChEBI" id="CHEBI:195366"/>
        <dbReference type="EC" id="2.1.2.3"/>
    </reaction>
</comment>
<dbReference type="CDD" id="cd01421">
    <property type="entry name" value="IMPCH"/>
    <property type="match status" value="1"/>
</dbReference>
<dbReference type="SMART" id="SM00851">
    <property type="entry name" value="MGS"/>
    <property type="match status" value="1"/>
</dbReference>
<dbReference type="PIRSF" id="PIRSF000414">
    <property type="entry name" value="AICARFT_IMPCHas"/>
    <property type="match status" value="1"/>
</dbReference>
<accession>A0A8J7QNN2</accession>
<gene>
    <name evidence="10 12" type="primary">purH</name>
    <name evidence="12" type="ORF">J3U88_22935</name>
</gene>
<dbReference type="AlphaFoldDB" id="A0A8J7QNN2"/>
<keyword evidence="4 10" id="KW-0808">Transferase</keyword>
<dbReference type="Gene3D" id="3.40.50.1380">
    <property type="entry name" value="Methylglyoxal synthase-like domain"/>
    <property type="match status" value="1"/>
</dbReference>
<sequence>MATQVKRALISVSDKAGIEDFARALVDKGFEILSSGGTFRHLQNAGLSPVKVADVTEFPEILGGRVKTLHPRIHGALLARYELDEHRQELANHNIQPIQVVVVNLYPFAKTIAKPDVTLADAIENIDIGGPTMVRATAKNFKHLSILTDPADYPRFLEEVDASGLPSLALRLHLAQKAFQHTFAYDLKIADYLDGLQAQDDQLSPLEDQVLPPTFRMSAAREEVLRYGENPHQRAAFYRVDGAAMPDYMTQHQGKQMSYNNLVDMEAAWRCVCDFERPTAVVVKHTNPCGVACHDELEQAFRRARQVDATSSFGGVIAFNREVDEATAAAVNEQFAELVIAPAFSEAARKKFKRKKNLRVLQITLPESGLPQGLEVKRLDHGLLVQDKDTVRIPFGDWKLVSERKPTDEERAALIMAWTIVPHVKSNAIVYADADGAVGIGAGQMSRVDSSKIGISKAAEAELAIQGSAMASDAFFPFRDSVDAAAAAGITAIVEPGGSIRDEEVIAAANEHGIALFFTGTRHFKH</sequence>
<comment type="pathway">
    <text evidence="2 10">Purine metabolism; IMP biosynthesis via de novo pathway; 5-formamido-1-(5-phospho-D-ribosyl)imidazole-4-carboxamide from 5-amino-1-(5-phospho-D-ribosyl)imidazole-4-carboxamide (10-formyl THF route): step 1/1.</text>
</comment>
<keyword evidence="7 10" id="KW-0511">Multifunctional enzyme</keyword>
<dbReference type="PANTHER" id="PTHR11692:SF0">
    <property type="entry name" value="BIFUNCTIONAL PURINE BIOSYNTHESIS PROTEIN ATIC"/>
    <property type="match status" value="1"/>
</dbReference>
<dbReference type="Proteomes" id="UP000664417">
    <property type="component" value="Unassembled WGS sequence"/>
</dbReference>
<name>A0A8J7QNN2_9BACT</name>
<dbReference type="GO" id="GO:0006189">
    <property type="term" value="P:'de novo' IMP biosynthetic process"/>
    <property type="evidence" value="ECO:0007669"/>
    <property type="project" value="UniProtKB-UniRule"/>
</dbReference>
<keyword evidence="5 10" id="KW-0658">Purine biosynthesis</keyword>
<dbReference type="FunFam" id="3.40.140.20:FF:000001">
    <property type="entry name" value="Bifunctional purine biosynthesis protein PurH"/>
    <property type="match status" value="1"/>
</dbReference>
<dbReference type="InterPro" id="IPR024051">
    <property type="entry name" value="AICAR_Tfase_dup_dom_sf"/>
</dbReference>
<evidence type="ECO:0000256" key="9">
    <source>
        <dbReference type="ARBA" id="ARBA00050687"/>
    </source>
</evidence>
<dbReference type="GO" id="GO:0003937">
    <property type="term" value="F:IMP cyclohydrolase activity"/>
    <property type="evidence" value="ECO:0007669"/>
    <property type="project" value="UniProtKB-UniRule"/>
</dbReference>
<comment type="domain">
    <text evidence="10">The IMP cyclohydrolase activity resides in the N-terminal region.</text>
</comment>
<dbReference type="Pfam" id="PF01808">
    <property type="entry name" value="AICARFT_IMPCHas"/>
    <property type="match status" value="1"/>
</dbReference>
<evidence type="ECO:0000256" key="2">
    <source>
        <dbReference type="ARBA" id="ARBA00004954"/>
    </source>
</evidence>
<evidence type="ECO:0000259" key="11">
    <source>
        <dbReference type="PROSITE" id="PS51855"/>
    </source>
</evidence>
<dbReference type="GO" id="GO:0005829">
    <property type="term" value="C:cytosol"/>
    <property type="evidence" value="ECO:0007669"/>
    <property type="project" value="TreeGrafter"/>
</dbReference>
<dbReference type="InterPro" id="IPR016193">
    <property type="entry name" value="Cytidine_deaminase-like"/>
</dbReference>
<dbReference type="EMBL" id="JAFREP010000023">
    <property type="protein sequence ID" value="MBO1321355.1"/>
    <property type="molecule type" value="Genomic_DNA"/>
</dbReference>
<dbReference type="EC" id="2.1.2.3" evidence="10"/>
<dbReference type="Gene3D" id="3.40.140.20">
    <property type="match status" value="2"/>
</dbReference>
<proteinExistence type="inferred from homology"/>
<evidence type="ECO:0000256" key="7">
    <source>
        <dbReference type="ARBA" id="ARBA00023268"/>
    </source>
</evidence>
<comment type="caution">
    <text evidence="12">The sequence shown here is derived from an EMBL/GenBank/DDBJ whole genome shotgun (WGS) entry which is preliminary data.</text>
</comment>
<dbReference type="Pfam" id="PF02142">
    <property type="entry name" value="MGS"/>
    <property type="match status" value="1"/>
</dbReference>
<dbReference type="SUPFAM" id="SSF52335">
    <property type="entry name" value="Methylglyoxal synthase-like"/>
    <property type="match status" value="1"/>
</dbReference>
<comment type="catalytic activity">
    <reaction evidence="9 10">
        <text>IMP + H2O = 5-formamido-1-(5-phospho-D-ribosyl)imidazole-4-carboxamide</text>
        <dbReference type="Rhea" id="RHEA:18445"/>
        <dbReference type="ChEBI" id="CHEBI:15377"/>
        <dbReference type="ChEBI" id="CHEBI:58053"/>
        <dbReference type="ChEBI" id="CHEBI:58467"/>
        <dbReference type="EC" id="3.5.4.10"/>
    </reaction>
</comment>
<dbReference type="NCBIfam" id="NF002049">
    <property type="entry name" value="PRK00881.1"/>
    <property type="match status" value="1"/>
</dbReference>
<evidence type="ECO:0000256" key="8">
    <source>
        <dbReference type="ARBA" id="ARBA00050488"/>
    </source>
</evidence>
<evidence type="ECO:0000256" key="3">
    <source>
        <dbReference type="ARBA" id="ARBA00007667"/>
    </source>
</evidence>
<dbReference type="SMART" id="SM00798">
    <property type="entry name" value="AICARFT_IMPCHas"/>
    <property type="match status" value="1"/>
</dbReference>
<dbReference type="InterPro" id="IPR002695">
    <property type="entry name" value="PurH-like"/>
</dbReference>
<dbReference type="InterPro" id="IPR036914">
    <property type="entry name" value="MGS-like_dom_sf"/>
</dbReference>
<dbReference type="NCBIfam" id="TIGR00355">
    <property type="entry name" value="purH"/>
    <property type="match status" value="1"/>
</dbReference>
<evidence type="ECO:0000256" key="10">
    <source>
        <dbReference type="HAMAP-Rule" id="MF_00139"/>
    </source>
</evidence>
<dbReference type="RefSeq" id="WP_207861329.1">
    <property type="nucleotide sequence ID" value="NZ_JAFREP010000023.1"/>
</dbReference>
<feature type="domain" description="MGS-like" evidence="11">
    <location>
        <begin position="1"/>
        <end position="148"/>
    </location>
</feature>
<protein>
    <recommendedName>
        <fullName evidence="10">Bifunctional purine biosynthesis protein PurH</fullName>
    </recommendedName>
    <domain>
        <recommendedName>
            <fullName evidence="10">Phosphoribosylaminoimidazolecarboxamide formyltransferase</fullName>
            <ecNumber evidence="10">2.1.2.3</ecNumber>
        </recommendedName>
        <alternativeName>
            <fullName evidence="10">AICAR transformylase</fullName>
        </alternativeName>
    </domain>
    <domain>
        <recommendedName>
            <fullName evidence="10">IMP cyclohydrolase</fullName>
            <ecNumber evidence="10">3.5.4.10</ecNumber>
        </recommendedName>
        <alternativeName>
            <fullName evidence="10">ATIC</fullName>
        </alternativeName>
        <alternativeName>
            <fullName evidence="10">IMP synthase</fullName>
        </alternativeName>
        <alternativeName>
            <fullName evidence="10">Inosinicase</fullName>
        </alternativeName>
    </domain>
</protein>
<evidence type="ECO:0000256" key="1">
    <source>
        <dbReference type="ARBA" id="ARBA00004844"/>
    </source>
</evidence>
<organism evidence="12 13">
    <name type="scientific">Acanthopleuribacter pedis</name>
    <dbReference type="NCBI Taxonomy" id="442870"/>
    <lineage>
        <taxon>Bacteria</taxon>
        <taxon>Pseudomonadati</taxon>
        <taxon>Acidobacteriota</taxon>
        <taxon>Holophagae</taxon>
        <taxon>Acanthopleuribacterales</taxon>
        <taxon>Acanthopleuribacteraceae</taxon>
        <taxon>Acanthopleuribacter</taxon>
    </lineage>
</organism>
<evidence type="ECO:0000256" key="4">
    <source>
        <dbReference type="ARBA" id="ARBA00022679"/>
    </source>
</evidence>
<comment type="pathway">
    <text evidence="1 10">Purine metabolism; IMP biosynthesis via de novo pathway; IMP from 5-formamido-1-(5-phospho-D-ribosyl)imidazole-4-carboxamide: step 1/1.</text>
</comment>
<keyword evidence="13" id="KW-1185">Reference proteome</keyword>
<keyword evidence="6 10" id="KW-0378">Hydrolase</keyword>
<dbReference type="InterPro" id="IPR011607">
    <property type="entry name" value="MGS-like_dom"/>
</dbReference>
<dbReference type="PANTHER" id="PTHR11692">
    <property type="entry name" value="BIFUNCTIONAL PURINE BIOSYNTHESIS PROTEIN PURH"/>
    <property type="match status" value="1"/>
</dbReference>
<evidence type="ECO:0000256" key="5">
    <source>
        <dbReference type="ARBA" id="ARBA00022755"/>
    </source>
</evidence>
<dbReference type="GO" id="GO:0004643">
    <property type="term" value="F:phosphoribosylaminoimidazolecarboxamide formyltransferase activity"/>
    <property type="evidence" value="ECO:0007669"/>
    <property type="project" value="UniProtKB-UniRule"/>
</dbReference>
<comment type="similarity">
    <text evidence="3 10">Belongs to the PurH family.</text>
</comment>
<dbReference type="EC" id="3.5.4.10" evidence="10"/>
<evidence type="ECO:0000256" key="6">
    <source>
        <dbReference type="ARBA" id="ARBA00022801"/>
    </source>
</evidence>
<evidence type="ECO:0000313" key="13">
    <source>
        <dbReference type="Proteomes" id="UP000664417"/>
    </source>
</evidence>